<dbReference type="Pfam" id="PF01522">
    <property type="entry name" value="Polysacc_deac_1"/>
    <property type="match status" value="1"/>
</dbReference>
<dbReference type="SUPFAM" id="SSF88713">
    <property type="entry name" value="Glycoside hydrolase/deacetylase"/>
    <property type="match status" value="1"/>
</dbReference>
<dbReference type="PANTHER" id="PTHR10587">
    <property type="entry name" value="GLYCOSYL TRANSFERASE-RELATED"/>
    <property type="match status" value="1"/>
</dbReference>
<accession>U7VE86</accession>
<name>U7VE86_9FUSO</name>
<dbReference type="InterPro" id="IPR002509">
    <property type="entry name" value="NODB_dom"/>
</dbReference>
<dbReference type="GO" id="GO:0016810">
    <property type="term" value="F:hydrolase activity, acting on carbon-nitrogen (but not peptide) bonds"/>
    <property type="evidence" value="ECO:0007669"/>
    <property type="project" value="InterPro"/>
</dbReference>
<dbReference type="EMBL" id="AXZF01000023">
    <property type="protein sequence ID" value="ERT69449.1"/>
    <property type="molecule type" value="Genomic_DNA"/>
</dbReference>
<comment type="caution">
    <text evidence="2">The sequence shown here is derived from an EMBL/GenBank/DDBJ whole genome shotgun (WGS) entry which is preliminary data.</text>
</comment>
<dbReference type="HOGENOM" id="CLU_021264_0_0_0"/>
<dbReference type="AlphaFoldDB" id="U7VE86"/>
<dbReference type="RefSeq" id="WP_023050192.1">
    <property type="nucleotide sequence ID" value="NZ_CP173063.2"/>
</dbReference>
<dbReference type="Gene3D" id="3.20.20.370">
    <property type="entry name" value="Glycoside hydrolase/deacetylase"/>
    <property type="match status" value="1"/>
</dbReference>
<organism evidence="2 3">
    <name type="scientific">Cetobacterium somerae ATCC BAA-474</name>
    <dbReference type="NCBI Taxonomy" id="1319815"/>
    <lineage>
        <taxon>Bacteria</taxon>
        <taxon>Fusobacteriati</taxon>
        <taxon>Fusobacteriota</taxon>
        <taxon>Fusobacteriia</taxon>
        <taxon>Fusobacteriales</taxon>
        <taxon>Fusobacteriaceae</taxon>
        <taxon>Cetobacterium</taxon>
    </lineage>
</organism>
<dbReference type="InterPro" id="IPR050248">
    <property type="entry name" value="Polysacc_deacetylase_ArnD"/>
</dbReference>
<dbReference type="CDD" id="cd10917">
    <property type="entry name" value="CE4_NodB_like_6s_7s"/>
    <property type="match status" value="1"/>
</dbReference>
<sequence length="231" mass="26765">MKKKLKLFSLITIFFIIFRNGFASEKIYSQGNSKIKKIALTFDDGPNDTSLPKVLDLLKEEKIKASFFFIGKNISDRKLEVERVHKEGHLVLNHSYTHSNFDKASQELIISEIEKTNKTINDIIGVTPKLYRPPYGIITENVKIAVKNLDMNIVLWNVDGEDWNTKRSLDYVVNTQEKETKNGSIILMHTQPDKDTSYEALKKLIPYYRSKGYEFVKLDELLNIEPYKSLK</sequence>
<proteinExistence type="predicted"/>
<gene>
    <name evidence="2" type="ORF">HMPREF0202_00646</name>
</gene>
<dbReference type="eggNOG" id="COG0726">
    <property type="taxonomic scope" value="Bacteria"/>
</dbReference>
<reference evidence="2 3" key="1">
    <citation type="submission" date="2013-08" db="EMBL/GenBank/DDBJ databases">
        <authorList>
            <person name="Weinstock G."/>
            <person name="Sodergren E."/>
            <person name="Wylie T."/>
            <person name="Fulton L."/>
            <person name="Fulton R."/>
            <person name="Fronick C."/>
            <person name="O'Laughlin M."/>
            <person name="Godfrey J."/>
            <person name="Miner T."/>
            <person name="Herter B."/>
            <person name="Appelbaum E."/>
            <person name="Cordes M."/>
            <person name="Lek S."/>
            <person name="Wollam A."/>
            <person name="Pepin K.H."/>
            <person name="Palsikar V.B."/>
            <person name="Mitreva M."/>
            <person name="Wilson R.K."/>
        </authorList>
    </citation>
    <scope>NUCLEOTIDE SEQUENCE [LARGE SCALE GENOMIC DNA]</scope>
    <source>
        <strain evidence="2 3">ATCC BAA-474</strain>
    </source>
</reference>
<evidence type="ECO:0000313" key="2">
    <source>
        <dbReference type="EMBL" id="ERT69449.1"/>
    </source>
</evidence>
<protein>
    <recommendedName>
        <fullName evidence="1">NodB homology domain-containing protein</fullName>
    </recommendedName>
</protein>
<dbReference type="GO" id="GO:0005975">
    <property type="term" value="P:carbohydrate metabolic process"/>
    <property type="evidence" value="ECO:0007669"/>
    <property type="project" value="InterPro"/>
</dbReference>
<keyword evidence="3" id="KW-1185">Reference proteome</keyword>
<feature type="domain" description="NodB homology" evidence="1">
    <location>
        <begin position="36"/>
        <end position="216"/>
    </location>
</feature>
<evidence type="ECO:0000259" key="1">
    <source>
        <dbReference type="PROSITE" id="PS51677"/>
    </source>
</evidence>
<dbReference type="STRING" id="1319815.HMPREF0202_00646"/>
<dbReference type="InterPro" id="IPR011330">
    <property type="entry name" value="Glyco_hydro/deAcase_b/a-brl"/>
</dbReference>
<dbReference type="Proteomes" id="UP000017081">
    <property type="component" value="Unassembled WGS sequence"/>
</dbReference>
<evidence type="ECO:0000313" key="3">
    <source>
        <dbReference type="Proteomes" id="UP000017081"/>
    </source>
</evidence>
<dbReference type="PROSITE" id="PS51677">
    <property type="entry name" value="NODB"/>
    <property type="match status" value="1"/>
</dbReference>